<feature type="region of interest" description="Disordered" evidence="1">
    <location>
        <begin position="77"/>
        <end position="523"/>
    </location>
</feature>
<feature type="compositionally biased region" description="Basic and acidic residues" evidence="1">
    <location>
        <begin position="304"/>
        <end position="317"/>
    </location>
</feature>
<feature type="compositionally biased region" description="Low complexity" evidence="1">
    <location>
        <begin position="165"/>
        <end position="183"/>
    </location>
</feature>
<feature type="domain" description="Coilin N-terminal" evidence="2">
    <location>
        <begin position="1"/>
        <end position="182"/>
    </location>
</feature>
<feature type="compositionally biased region" description="Basic residues" evidence="1">
    <location>
        <begin position="459"/>
        <end position="468"/>
    </location>
</feature>
<evidence type="ECO:0000313" key="4">
    <source>
        <dbReference type="EMBL" id="KAG0317634.1"/>
    </source>
</evidence>
<gene>
    <name evidence="4" type="ORF">BGZ97_005099</name>
</gene>
<dbReference type="EMBL" id="JAAAIN010000233">
    <property type="protein sequence ID" value="KAG0317634.1"/>
    <property type="molecule type" value="Genomic_DNA"/>
</dbReference>
<dbReference type="InterPro" id="IPR031722">
    <property type="entry name" value="Coilin_N"/>
</dbReference>
<dbReference type="GO" id="GO:0015030">
    <property type="term" value="C:Cajal body"/>
    <property type="evidence" value="ECO:0007669"/>
    <property type="project" value="TreeGrafter"/>
</dbReference>
<dbReference type="Pfam" id="PF15862">
    <property type="entry name" value="Coilin_N"/>
    <property type="match status" value="1"/>
</dbReference>
<name>A0A9P6RHE1_9FUNG</name>
<dbReference type="AlphaFoldDB" id="A0A9P6RHE1"/>
<organism evidence="4 5">
    <name type="scientific">Linnemannia gamsii</name>
    <dbReference type="NCBI Taxonomy" id="64522"/>
    <lineage>
        <taxon>Eukaryota</taxon>
        <taxon>Fungi</taxon>
        <taxon>Fungi incertae sedis</taxon>
        <taxon>Mucoromycota</taxon>
        <taxon>Mortierellomycotina</taxon>
        <taxon>Mortierellomycetes</taxon>
        <taxon>Mortierellales</taxon>
        <taxon>Mortierellaceae</taxon>
        <taxon>Linnemannia</taxon>
    </lineage>
</organism>
<reference evidence="4" key="1">
    <citation type="journal article" date="2020" name="Fungal Divers.">
        <title>Resolving the Mortierellaceae phylogeny through synthesis of multi-gene phylogenetics and phylogenomics.</title>
        <authorList>
            <person name="Vandepol N."/>
            <person name="Liber J."/>
            <person name="Desiro A."/>
            <person name="Na H."/>
            <person name="Kennedy M."/>
            <person name="Barry K."/>
            <person name="Grigoriev I.V."/>
            <person name="Miller A.N."/>
            <person name="O'Donnell K."/>
            <person name="Stajich J.E."/>
            <person name="Bonito G."/>
        </authorList>
    </citation>
    <scope>NUCLEOTIDE SEQUENCE</scope>
    <source>
        <strain evidence="4">NVP60</strain>
    </source>
</reference>
<evidence type="ECO:0000256" key="1">
    <source>
        <dbReference type="SAM" id="MobiDB-lite"/>
    </source>
</evidence>
<dbReference type="Pfam" id="PF23086">
    <property type="entry name" value="Tudor_Coilin"/>
    <property type="match status" value="1"/>
</dbReference>
<dbReference type="PANTHER" id="PTHR15197">
    <property type="entry name" value="COILIN P80"/>
    <property type="match status" value="1"/>
</dbReference>
<feature type="compositionally biased region" description="Basic residues" evidence="1">
    <location>
        <begin position="340"/>
        <end position="353"/>
    </location>
</feature>
<dbReference type="InterPro" id="IPR056398">
    <property type="entry name" value="Tudor_Coilin"/>
</dbReference>
<feature type="compositionally biased region" description="Low complexity" evidence="1">
    <location>
        <begin position="385"/>
        <end position="399"/>
    </location>
</feature>
<protein>
    <recommendedName>
        <fullName evidence="6">Coilin</fullName>
    </recommendedName>
</protein>
<feature type="compositionally biased region" description="Basic and acidic residues" evidence="1">
    <location>
        <begin position="241"/>
        <end position="250"/>
    </location>
</feature>
<feature type="compositionally biased region" description="Low complexity" evidence="1">
    <location>
        <begin position="270"/>
        <end position="303"/>
    </location>
</feature>
<evidence type="ECO:0000259" key="3">
    <source>
        <dbReference type="Pfam" id="PF23086"/>
    </source>
</evidence>
<comment type="caution">
    <text evidence="4">The sequence shown here is derived from an EMBL/GenBank/DDBJ whole genome shotgun (WGS) entry which is preliminary data.</text>
</comment>
<feature type="compositionally biased region" description="Polar residues" evidence="1">
    <location>
        <begin position="413"/>
        <end position="422"/>
    </location>
</feature>
<dbReference type="GO" id="GO:0030619">
    <property type="term" value="F:U1 snRNA binding"/>
    <property type="evidence" value="ECO:0007669"/>
    <property type="project" value="TreeGrafter"/>
</dbReference>
<feature type="compositionally biased region" description="Low complexity" evidence="1">
    <location>
        <begin position="194"/>
        <end position="235"/>
    </location>
</feature>
<feature type="compositionally biased region" description="Basic residues" evidence="1">
    <location>
        <begin position="154"/>
        <end position="164"/>
    </location>
</feature>
<dbReference type="InterPro" id="IPR024822">
    <property type="entry name" value="Coilin"/>
</dbReference>
<proteinExistence type="predicted"/>
<dbReference type="PANTHER" id="PTHR15197:SF0">
    <property type="entry name" value="COILIN"/>
    <property type="match status" value="1"/>
</dbReference>
<feature type="compositionally biased region" description="Basic and acidic residues" evidence="1">
    <location>
        <begin position="487"/>
        <end position="505"/>
    </location>
</feature>
<evidence type="ECO:0000313" key="5">
    <source>
        <dbReference type="Proteomes" id="UP000823405"/>
    </source>
</evidence>
<dbReference type="OrthoDB" id="74813at2759"/>
<sequence length="623" mass="67387">MRIRLTFEDPLPAYKCWYEIPASCSTIRDLQRAVRKGFNLDQYCKTTRLDLDGFFLLPASTVSGSLKDGDLLQVMIRRRGDSLPPRHLPVSGGKKRSSKDAGLSDADRKSSKKMKSSPNKKSLALPTKQDNAQRQSGQGQQKQQQQSNDQNNNKKNRQNNKKAQQHSNTSQAQQNKNNKSQQNIQPLASNVSDNNKNAQGKGNKNKNANTTSNMNNNAKSNTSNNTPNSKGSKNNRSATRMPDHSAESQKVRFAPKSASQRKKTVTAETSSDSDSSDSESSSSSSDSSDSSKNSSDSTSSSDSDSSHDSASESDSNKKNGTKAVATRVIPGEGKGATKSRNTRRALLKKKRAEARKEANAGSDSDSSATIPLKKDYRAGTRLAESTSATSGKTAKTAASQTNGKDSAQDSTKKTTAPQTNGKATAPQANGKAAPQASAPPKVIMTSVDLKDSELVTKSNPKRVTRSSQKKPSGVAQDAPATPQPEILRQKDSQNNKTVAAEKESNDTSEVDTTPRDYSSLPKSDDNLAVGDVIAFKTLEMGPSYQPIISDFKEATVLSSSMTDMMAMVQLSRQFRTPVQLDDDGNPILGKFDIYDEEEFERARRGIVSLDILGLADCRIISKK</sequence>
<keyword evidence="5" id="KW-1185">Reference proteome</keyword>
<dbReference type="Proteomes" id="UP000823405">
    <property type="component" value="Unassembled WGS sequence"/>
</dbReference>
<evidence type="ECO:0000259" key="2">
    <source>
        <dbReference type="Pfam" id="PF15862"/>
    </source>
</evidence>
<evidence type="ECO:0008006" key="6">
    <source>
        <dbReference type="Google" id="ProtNLM"/>
    </source>
</evidence>
<accession>A0A9P6RHE1</accession>
<feature type="compositionally biased region" description="Polar residues" evidence="1">
    <location>
        <begin position="184"/>
        <end position="193"/>
    </location>
</feature>
<feature type="domain" description="Coilin tudor" evidence="3">
    <location>
        <begin position="515"/>
        <end position="621"/>
    </location>
</feature>
<dbReference type="GO" id="GO:0030620">
    <property type="term" value="F:U2 snRNA binding"/>
    <property type="evidence" value="ECO:0007669"/>
    <property type="project" value="TreeGrafter"/>
</dbReference>
<feature type="compositionally biased region" description="Low complexity" evidence="1">
    <location>
        <begin position="129"/>
        <end position="153"/>
    </location>
</feature>
<dbReference type="GO" id="GO:0000387">
    <property type="term" value="P:spliceosomal snRNP assembly"/>
    <property type="evidence" value="ECO:0007669"/>
    <property type="project" value="TreeGrafter"/>
</dbReference>